<accession>A0A1G2SMM5</accession>
<name>A0A1G2SMM5_9BACT</name>
<dbReference type="Proteomes" id="UP000178168">
    <property type="component" value="Unassembled WGS sequence"/>
</dbReference>
<sequence>MEVALSLKFSDEERQRMGPSFAFGDAEEQLSYAVHLFGSEQTAVMIVESNNADIGVLALEEVDGFDKVDIERIGEMIGRHGRKLDVYKCSHCQRERYSEVNLRFCPRCLHPGGFVKISPATP</sequence>
<comment type="caution">
    <text evidence="1">The sequence shown here is derived from an EMBL/GenBank/DDBJ whole genome shotgun (WGS) entry which is preliminary data.</text>
</comment>
<proteinExistence type="predicted"/>
<dbReference type="AlphaFoldDB" id="A0A1G2SMM5"/>
<reference evidence="1 2" key="1">
    <citation type="journal article" date="2016" name="Nat. Commun.">
        <title>Thousands of microbial genomes shed light on interconnected biogeochemical processes in an aquifer system.</title>
        <authorList>
            <person name="Anantharaman K."/>
            <person name="Brown C.T."/>
            <person name="Hug L.A."/>
            <person name="Sharon I."/>
            <person name="Castelle C.J."/>
            <person name="Probst A.J."/>
            <person name="Thomas B.C."/>
            <person name="Singh A."/>
            <person name="Wilkins M.J."/>
            <person name="Karaoz U."/>
            <person name="Brodie E.L."/>
            <person name="Williams K.H."/>
            <person name="Hubbard S.S."/>
            <person name="Banfield J.F."/>
        </authorList>
    </citation>
    <scope>NUCLEOTIDE SEQUENCE [LARGE SCALE GENOMIC DNA]</scope>
</reference>
<evidence type="ECO:0000313" key="2">
    <source>
        <dbReference type="Proteomes" id="UP000178168"/>
    </source>
</evidence>
<gene>
    <name evidence="1" type="ORF">A2591_02535</name>
</gene>
<organism evidence="1 2">
    <name type="scientific">Candidatus Yonathbacteria bacterium RIFOXYD1_FULL_52_36</name>
    <dbReference type="NCBI Taxonomy" id="1802730"/>
    <lineage>
        <taxon>Bacteria</taxon>
        <taxon>Candidatus Yonathiibacteriota</taxon>
    </lineage>
</organism>
<dbReference type="EMBL" id="MHUZ01000002">
    <property type="protein sequence ID" value="OHA86353.1"/>
    <property type="molecule type" value="Genomic_DNA"/>
</dbReference>
<evidence type="ECO:0000313" key="1">
    <source>
        <dbReference type="EMBL" id="OHA86353.1"/>
    </source>
</evidence>
<protein>
    <submittedName>
        <fullName evidence="1">Uncharacterized protein</fullName>
    </submittedName>
</protein>